<evidence type="ECO:0000256" key="1">
    <source>
        <dbReference type="SAM" id="MobiDB-lite"/>
    </source>
</evidence>
<dbReference type="OrthoDB" id="5523335at2"/>
<sequence length="537" mass="61094">MKRQGKPLQNPVTTTPATEGAVPHKERADPSLEVISYAVAALANAYGEARDKAKLLPRLIAASVRVAALADRDEAEEQLTHLARMQKEAARLAVEHLERKKQLSSAAVALAQSTDWKDARSTLDRLMHEWRLTGWSDDAATAPFRKAFNDAVATFTRRQEQWFDEQRMRGAPIHEYREYLCTRAEQLLDEIDDTMWAASSERLKQLAQLWKKTARHEEDTALSARFAAAEHAFEAHRDAWCDANHARKEKLLHRIETLTDTASGLAWEAARREVVDIEGHDWHEAGQLPHDQHEIMERELHRALAAFHIRQSEAEHEALKQKEKIVTRIQALGRRPLDNWKATRAVLLELQQAYADVGPVAAASEADLLQAYRVACQVVVSKLGTLRGNSLEKRGDVIRLIHELTDKAGKGVAWRDARDKVLVLQKQYMGAGPVAHAEGEALWQEYRAACDCFFELYRSWTGDNVEVTEQLCAEAEALLDERDPFEAKEKAKKLQLRWKFSGPVPPRENEALWSRFSEAVDKVFERARAEWEDIHRT</sequence>
<dbReference type="EMBL" id="QXIS01000007">
    <property type="protein sequence ID" value="RIE06545.1"/>
    <property type="molecule type" value="Genomic_DNA"/>
</dbReference>
<dbReference type="RefSeq" id="WP_119088643.1">
    <property type="nucleotide sequence ID" value="NZ_QXIS01000007.1"/>
</dbReference>
<comment type="caution">
    <text evidence="2">The sequence shown here is derived from an EMBL/GenBank/DDBJ whole genome shotgun (WGS) entry which is preliminary data.</text>
</comment>
<keyword evidence="3" id="KW-1185">Reference proteome</keyword>
<feature type="region of interest" description="Disordered" evidence="1">
    <location>
        <begin position="1"/>
        <end position="27"/>
    </location>
</feature>
<protein>
    <submittedName>
        <fullName evidence="2">DUF349 domain-containing protein</fullName>
    </submittedName>
</protein>
<gene>
    <name evidence="2" type="ORF">SMC7_01640</name>
</gene>
<reference evidence="2 3" key="1">
    <citation type="submission" date="2018-09" db="EMBL/GenBank/DDBJ databases">
        <title>Discovery and Ecogenomic Context for Candidatus Cryosericales, a Global Caldiserica Order Active in Thawing Permafrost.</title>
        <authorList>
            <person name="Martinez M.A."/>
            <person name="Woodcroft B.J."/>
            <person name="Ignacio Espinoza J.C."/>
            <person name="Zayed A."/>
            <person name="Singleton C.M."/>
            <person name="Boyd J."/>
            <person name="Li Y.-F."/>
            <person name="Purvine S."/>
            <person name="Maughan H."/>
            <person name="Hodgkins S.B."/>
            <person name="Anderson D."/>
            <person name="Sederholm M."/>
            <person name="Temperton B."/>
            <person name="Saleska S.R."/>
            <person name="Tyson G.W."/>
            <person name="Rich V.I."/>
        </authorList>
    </citation>
    <scope>NUCLEOTIDE SEQUENCE [LARGE SCALE GENOMIC DNA]</scope>
    <source>
        <strain evidence="2 3">SMC7</strain>
    </source>
</reference>
<dbReference type="Proteomes" id="UP000266328">
    <property type="component" value="Unassembled WGS sequence"/>
</dbReference>
<dbReference type="Pfam" id="PF03993">
    <property type="entry name" value="DUF349"/>
    <property type="match status" value="4"/>
</dbReference>
<evidence type="ECO:0000313" key="3">
    <source>
        <dbReference type="Proteomes" id="UP000266328"/>
    </source>
</evidence>
<organism evidence="2 3">
    <name type="scientific">Candidatus Cryosericum terrychapinii</name>
    <dbReference type="NCBI Taxonomy" id="2290919"/>
    <lineage>
        <taxon>Bacteria</taxon>
        <taxon>Pseudomonadati</taxon>
        <taxon>Caldisericota/Cryosericota group</taxon>
        <taxon>Candidatus Cryosericota</taxon>
        <taxon>Candidatus Cryosericia</taxon>
        <taxon>Candidatus Cryosericales</taxon>
        <taxon>Candidatus Cryosericaceae</taxon>
        <taxon>Candidatus Cryosericum</taxon>
    </lineage>
</organism>
<name>A0A398CV90_9BACT</name>
<dbReference type="AlphaFoldDB" id="A0A398CV90"/>
<accession>A0A398CV90</accession>
<evidence type="ECO:0000313" key="2">
    <source>
        <dbReference type="EMBL" id="RIE06545.1"/>
    </source>
</evidence>
<proteinExistence type="predicted"/>
<dbReference type="InterPro" id="IPR007139">
    <property type="entry name" value="DUF349"/>
</dbReference>